<dbReference type="Gene3D" id="2.130.10.10">
    <property type="entry name" value="YVTN repeat-like/Quinoprotein amine dehydrogenase"/>
    <property type="match status" value="2"/>
</dbReference>
<feature type="repeat" description="WD" evidence="3">
    <location>
        <begin position="254"/>
        <end position="287"/>
    </location>
</feature>
<dbReference type="GO" id="GO:0036064">
    <property type="term" value="C:ciliary basal body"/>
    <property type="evidence" value="ECO:0007669"/>
    <property type="project" value="TreeGrafter"/>
</dbReference>
<reference evidence="5 6" key="1">
    <citation type="journal article" date="2015" name="Genome Biol. Evol.">
        <title>Comparative Genomics of a Bacterivorous Green Alga Reveals Evolutionary Causalities and Consequences of Phago-Mixotrophic Mode of Nutrition.</title>
        <authorList>
            <person name="Burns J.A."/>
            <person name="Paasch A."/>
            <person name="Narechania A."/>
            <person name="Kim E."/>
        </authorList>
    </citation>
    <scope>NUCLEOTIDE SEQUENCE [LARGE SCALE GENOMIC DNA]</scope>
    <source>
        <strain evidence="5 6">PLY_AMNH</strain>
    </source>
</reference>
<name>A0AAE0BIH3_9CHLO</name>
<evidence type="ECO:0000259" key="4">
    <source>
        <dbReference type="Pfam" id="PF21031"/>
    </source>
</evidence>
<evidence type="ECO:0000256" key="2">
    <source>
        <dbReference type="ARBA" id="ARBA00022737"/>
    </source>
</evidence>
<dbReference type="PANTHER" id="PTHR44019">
    <property type="entry name" value="WD REPEAT-CONTAINING PROTEIN 55"/>
    <property type="match status" value="1"/>
</dbReference>
<dbReference type="SMART" id="SM00320">
    <property type="entry name" value="WD40"/>
    <property type="match status" value="3"/>
</dbReference>
<evidence type="ECO:0000313" key="5">
    <source>
        <dbReference type="EMBL" id="KAK3236299.1"/>
    </source>
</evidence>
<dbReference type="InterPro" id="IPR015943">
    <property type="entry name" value="WD40/YVTN_repeat-like_dom_sf"/>
</dbReference>
<proteinExistence type="predicted"/>
<protein>
    <recommendedName>
        <fullName evidence="4">WD repeat-containing protein 54 beta-propeller domain-containing protein</fullName>
    </recommendedName>
</protein>
<dbReference type="InterPro" id="IPR036322">
    <property type="entry name" value="WD40_repeat_dom_sf"/>
</dbReference>
<dbReference type="AlphaFoldDB" id="A0AAE0BIH3"/>
<sequence>MPLDPQRFSKLAIKATPTLHYNNLTVGGGNLCFTHGNEVHLVSESAVAKGGSADSTQAGIKDSTHIYQVKFVTVAGTTYLVLGTASGFQIWDNMGVNIVFNFNLPGGGKVQGQESRPSFVRGVTTVKTSAGAELVCVGSCAGPIYCFELSGLSFRHTATLTEHVEPITDLCSELSGKQGDSTSTNNKLVSTDESGKVIIWDAKSSSQLTRANVIEGDGEPCVATVVRGNRLVCAYASGLLCFFDLNTATKWMEICAHSRYLSALAIHPTRDLIATTSEDTTINVWTLPEVGQKAEVVLSAIWADSMICGVVFSGDGVAACAYDTNEIRLWS</sequence>
<comment type="caution">
    <text evidence="5">The sequence shown here is derived from an EMBL/GenBank/DDBJ whole genome shotgun (WGS) entry which is preliminary data.</text>
</comment>
<dbReference type="InterPro" id="IPR001680">
    <property type="entry name" value="WD40_rpt"/>
</dbReference>
<dbReference type="GO" id="GO:0005814">
    <property type="term" value="C:centriole"/>
    <property type="evidence" value="ECO:0007669"/>
    <property type="project" value="TreeGrafter"/>
</dbReference>
<dbReference type="GO" id="GO:0060271">
    <property type="term" value="P:cilium assembly"/>
    <property type="evidence" value="ECO:0007669"/>
    <property type="project" value="TreeGrafter"/>
</dbReference>
<dbReference type="InterPro" id="IPR049546">
    <property type="entry name" value="WDR54_beta_prop"/>
</dbReference>
<accession>A0AAE0BIH3</accession>
<dbReference type="PANTHER" id="PTHR44019:SF8">
    <property type="entry name" value="POC1 CENTRIOLAR PROTEIN HOMOLOG"/>
    <property type="match status" value="1"/>
</dbReference>
<keyword evidence="1 3" id="KW-0853">WD repeat</keyword>
<dbReference type="Proteomes" id="UP001190700">
    <property type="component" value="Unassembled WGS sequence"/>
</dbReference>
<feature type="domain" description="WD repeat-containing protein 54 beta-propeller" evidence="4">
    <location>
        <begin position="58"/>
        <end position="331"/>
    </location>
</feature>
<dbReference type="PROSITE" id="PS50294">
    <property type="entry name" value="WD_REPEATS_REGION"/>
    <property type="match status" value="1"/>
</dbReference>
<dbReference type="EMBL" id="LGRX02035096">
    <property type="protein sequence ID" value="KAK3236299.1"/>
    <property type="molecule type" value="Genomic_DNA"/>
</dbReference>
<gene>
    <name evidence="5" type="ORF">CYMTET_53552</name>
</gene>
<evidence type="ECO:0000256" key="3">
    <source>
        <dbReference type="PROSITE-ProRule" id="PRU00221"/>
    </source>
</evidence>
<keyword evidence="2" id="KW-0677">Repeat</keyword>
<dbReference type="InterPro" id="IPR050505">
    <property type="entry name" value="WDR55/POC1"/>
</dbReference>
<keyword evidence="6" id="KW-1185">Reference proteome</keyword>
<dbReference type="SUPFAM" id="SSF50978">
    <property type="entry name" value="WD40 repeat-like"/>
    <property type="match status" value="1"/>
</dbReference>
<organism evidence="5 6">
    <name type="scientific">Cymbomonas tetramitiformis</name>
    <dbReference type="NCBI Taxonomy" id="36881"/>
    <lineage>
        <taxon>Eukaryota</taxon>
        <taxon>Viridiplantae</taxon>
        <taxon>Chlorophyta</taxon>
        <taxon>Pyramimonadophyceae</taxon>
        <taxon>Pyramimonadales</taxon>
        <taxon>Pyramimonadaceae</taxon>
        <taxon>Cymbomonas</taxon>
    </lineage>
</organism>
<dbReference type="PROSITE" id="PS50082">
    <property type="entry name" value="WD_REPEATS_2"/>
    <property type="match status" value="1"/>
</dbReference>
<evidence type="ECO:0000313" key="6">
    <source>
        <dbReference type="Proteomes" id="UP001190700"/>
    </source>
</evidence>
<dbReference type="Pfam" id="PF21031">
    <property type="entry name" value="WDR54"/>
    <property type="match status" value="1"/>
</dbReference>
<evidence type="ECO:0000256" key="1">
    <source>
        <dbReference type="ARBA" id="ARBA00022574"/>
    </source>
</evidence>